<comment type="caution">
    <text evidence="2">The sequence shown here is derived from an EMBL/GenBank/DDBJ whole genome shotgun (WGS) entry which is preliminary data.</text>
</comment>
<organism evidence="2 5">
    <name type="scientific">Teichococcus wenyumeiae</name>
    <dbReference type="NCBI Taxonomy" id="2478470"/>
    <lineage>
        <taxon>Bacteria</taxon>
        <taxon>Pseudomonadati</taxon>
        <taxon>Pseudomonadota</taxon>
        <taxon>Alphaproteobacteria</taxon>
        <taxon>Acetobacterales</taxon>
        <taxon>Roseomonadaceae</taxon>
        <taxon>Roseomonas</taxon>
    </lineage>
</organism>
<dbReference type="Proteomes" id="UP000274097">
    <property type="component" value="Unassembled WGS sequence"/>
</dbReference>
<dbReference type="AlphaFoldDB" id="A0A3A9J5Z6"/>
<dbReference type="Gene3D" id="3.10.129.10">
    <property type="entry name" value="Hotdog Thioesterase"/>
    <property type="match status" value="1"/>
</dbReference>
<proteinExistence type="predicted"/>
<dbReference type="OrthoDB" id="7183822at2"/>
<dbReference type="SUPFAM" id="SSF54637">
    <property type="entry name" value="Thioesterase/thiol ester dehydrase-isomerase"/>
    <property type="match status" value="1"/>
</dbReference>
<evidence type="ECO:0000313" key="4">
    <source>
        <dbReference type="Proteomes" id="UP000274097"/>
    </source>
</evidence>
<evidence type="ECO:0000313" key="3">
    <source>
        <dbReference type="EMBL" id="RMI15388.1"/>
    </source>
</evidence>
<dbReference type="Pfam" id="PF13452">
    <property type="entry name" value="FAS1_DH_region"/>
    <property type="match status" value="1"/>
</dbReference>
<evidence type="ECO:0000313" key="2">
    <source>
        <dbReference type="EMBL" id="RKK02637.1"/>
    </source>
</evidence>
<keyword evidence="4" id="KW-1185">Reference proteome</keyword>
<dbReference type="InterPro" id="IPR052741">
    <property type="entry name" value="Mitochondrial_HTD2"/>
</dbReference>
<dbReference type="InterPro" id="IPR039569">
    <property type="entry name" value="FAS1-like_DH_region"/>
</dbReference>
<dbReference type="EMBL" id="RAQU01000137">
    <property type="protein sequence ID" value="RKK02637.1"/>
    <property type="molecule type" value="Genomic_DNA"/>
</dbReference>
<dbReference type="InterPro" id="IPR029069">
    <property type="entry name" value="HotDog_dom_sf"/>
</dbReference>
<dbReference type="PANTHER" id="PTHR28152:SF1">
    <property type="entry name" value="HYDROXYACYL-THIOESTER DEHYDRATASE TYPE 2, MITOCHONDRIAL"/>
    <property type="match status" value="1"/>
</dbReference>
<protein>
    <recommendedName>
        <fullName evidence="1">FAS1-like dehydratase domain-containing protein</fullName>
    </recommendedName>
</protein>
<gene>
    <name evidence="2" type="ORF">D6Z83_18695</name>
    <name evidence="3" type="ORF">EBE87_25960</name>
</gene>
<dbReference type="Proteomes" id="UP000278036">
    <property type="component" value="Unassembled WGS sequence"/>
</dbReference>
<dbReference type="PANTHER" id="PTHR28152">
    <property type="entry name" value="HYDROXYACYL-THIOESTER DEHYDRATASE TYPE 2, MITOCHONDRIAL"/>
    <property type="match status" value="1"/>
</dbReference>
<reference evidence="2 5" key="1">
    <citation type="submission" date="2018-09" db="EMBL/GenBank/DDBJ databases">
        <title>Roseomonas sp. nov., isolated from feces of Tibetan antelopes in the Qinghai-Tibet plateau, China.</title>
        <authorList>
            <person name="Tian Z."/>
        </authorList>
    </citation>
    <scope>NUCLEOTIDE SEQUENCE [LARGE SCALE GENOMIC DNA]</scope>
    <source>
        <strain evidence="3 4">Z23</strain>
        <strain evidence="2 5">Z24</strain>
    </source>
</reference>
<dbReference type="EMBL" id="RFLX01000059">
    <property type="protein sequence ID" value="RMI15388.1"/>
    <property type="molecule type" value="Genomic_DNA"/>
</dbReference>
<name>A0A3A9J5Z6_9PROT</name>
<dbReference type="GO" id="GO:0019171">
    <property type="term" value="F:(3R)-hydroxyacyl-[acyl-carrier-protein] dehydratase activity"/>
    <property type="evidence" value="ECO:0007669"/>
    <property type="project" value="TreeGrafter"/>
</dbReference>
<evidence type="ECO:0000259" key="1">
    <source>
        <dbReference type="Pfam" id="PF13452"/>
    </source>
</evidence>
<feature type="domain" description="FAS1-like dehydratase" evidence="1">
    <location>
        <begin position="70"/>
        <end position="145"/>
    </location>
</feature>
<sequence length="291" mass="31434">MSAEHDIAAAMPELESWIGRSRLVPEDIALPAVRRAAATFDLDPDGFKAGDELPSHWYSLFFADMPRQSVIGHDGHPKKGAFLPPIPLPRRMGAGRRVHIMGNLRVGDDATKKVEVAGITPKAGRTGQIVVLTMRHTIMARGETLAVDEFDAIYREAVVPGASSKTSPPAVAPAGAAWSEKVFLDPVLVFRYGAITWNAHRIHYDADYARGEEGYPAVVQNGGLTMHLLLDSALKRAPSRLMGYSARLARPLFVGDSVTFHGAAPSGGKMHVWAADKDGYLAAEMTLEFAA</sequence>
<dbReference type="InParanoid" id="A0A3A9J5Z6"/>
<accession>A0A3A9J5Z6</accession>
<evidence type="ECO:0000313" key="5">
    <source>
        <dbReference type="Proteomes" id="UP000278036"/>
    </source>
</evidence>